<gene>
    <name evidence="11" type="primary">aroK</name>
    <name evidence="12" type="ORF">SCALIN_C13_0156</name>
</gene>
<feature type="binding site" evidence="11">
    <location>
        <begin position="10"/>
        <end position="15"/>
    </location>
    <ligand>
        <name>ATP</name>
        <dbReference type="ChEBI" id="CHEBI:30616"/>
    </ligand>
</feature>
<dbReference type="HAMAP" id="MF_00109">
    <property type="entry name" value="Shikimate_kinase"/>
    <property type="match status" value="1"/>
</dbReference>
<dbReference type="InterPro" id="IPR031322">
    <property type="entry name" value="Shikimate/glucono_kinase"/>
</dbReference>
<dbReference type="InterPro" id="IPR027417">
    <property type="entry name" value="P-loop_NTPase"/>
</dbReference>
<keyword evidence="7 11" id="KW-0418">Kinase</keyword>
<keyword evidence="8 11" id="KW-0067">ATP-binding</keyword>
<evidence type="ECO:0000256" key="3">
    <source>
        <dbReference type="ARBA" id="ARBA00012154"/>
    </source>
</evidence>
<keyword evidence="11" id="KW-0460">Magnesium</keyword>
<evidence type="ECO:0000256" key="11">
    <source>
        <dbReference type="HAMAP-Rule" id="MF_00109"/>
    </source>
</evidence>
<evidence type="ECO:0000256" key="6">
    <source>
        <dbReference type="ARBA" id="ARBA00022741"/>
    </source>
</evidence>
<dbReference type="RefSeq" id="WP_096894033.1">
    <property type="nucleotide sequence ID" value="NZ_BAOS01000013.1"/>
</dbReference>
<dbReference type="GO" id="GO:0008652">
    <property type="term" value="P:amino acid biosynthetic process"/>
    <property type="evidence" value="ECO:0007669"/>
    <property type="project" value="UniProtKB-KW"/>
</dbReference>
<keyword evidence="11" id="KW-0479">Metal-binding</keyword>
<protein>
    <recommendedName>
        <fullName evidence="3 11">Shikimate kinase</fullName>
        <shortName evidence="11">SK</shortName>
        <ecNumber evidence="3 11">2.7.1.71</ecNumber>
    </recommendedName>
</protein>
<evidence type="ECO:0000313" key="12">
    <source>
        <dbReference type="EMBL" id="GAX60641.1"/>
    </source>
</evidence>
<evidence type="ECO:0000256" key="7">
    <source>
        <dbReference type="ARBA" id="ARBA00022777"/>
    </source>
</evidence>
<dbReference type="Pfam" id="PF01202">
    <property type="entry name" value="SKI"/>
    <property type="match status" value="1"/>
</dbReference>
<keyword evidence="6 11" id="KW-0547">Nucleotide-binding</keyword>
<dbReference type="GO" id="GO:0009423">
    <property type="term" value="P:chorismate biosynthetic process"/>
    <property type="evidence" value="ECO:0007669"/>
    <property type="project" value="UniProtKB-UniRule"/>
</dbReference>
<dbReference type="EMBL" id="BAOS01000013">
    <property type="protein sequence ID" value="GAX60641.1"/>
    <property type="molecule type" value="Genomic_DNA"/>
</dbReference>
<evidence type="ECO:0000256" key="9">
    <source>
        <dbReference type="ARBA" id="ARBA00023141"/>
    </source>
</evidence>
<keyword evidence="11" id="KW-0963">Cytoplasm</keyword>
<feature type="binding site" evidence="11">
    <location>
        <position position="14"/>
    </location>
    <ligand>
        <name>Mg(2+)</name>
        <dbReference type="ChEBI" id="CHEBI:18420"/>
    </ligand>
</feature>
<dbReference type="AlphaFoldDB" id="A0A286TXU6"/>
<name>A0A286TXU6_9BACT</name>
<feature type="binding site" evidence="11">
    <location>
        <position position="139"/>
    </location>
    <ligand>
        <name>substrate</name>
    </ligand>
</feature>
<comment type="subunit">
    <text evidence="11">Monomer.</text>
</comment>
<keyword evidence="4 11" id="KW-0028">Amino-acid biosynthesis</keyword>
<evidence type="ECO:0000313" key="13">
    <source>
        <dbReference type="Proteomes" id="UP000218542"/>
    </source>
</evidence>
<feature type="binding site" evidence="11">
    <location>
        <position position="120"/>
    </location>
    <ligand>
        <name>ATP</name>
        <dbReference type="ChEBI" id="CHEBI:30616"/>
    </ligand>
</feature>
<keyword evidence="9 11" id="KW-0057">Aromatic amino acid biosynthesis</keyword>
<comment type="function">
    <text evidence="11">Catalyzes the specific phosphorylation of the 3-hydroxyl group of shikimic acid using ATP as a cosubstrate.</text>
</comment>
<proteinExistence type="inferred from homology"/>
<dbReference type="GO" id="GO:0000287">
    <property type="term" value="F:magnesium ion binding"/>
    <property type="evidence" value="ECO:0007669"/>
    <property type="project" value="UniProtKB-UniRule"/>
</dbReference>
<comment type="catalytic activity">
    <reaction evidence="10 11">
        <text>shikimate + ATP = 3-phosphoshikimate + ADP + H(+)</text>
        <dbReference type="Rhea" id="RHEA:13121"/>
        <dbReference type="ChEBI" id="CHEBI:15378"/>
        <dbReference type="ChEBI" id="CHEBI:30616"/>
        <dbReference type="ChEBI" id="CHEBI:36208"/>
        <dbReference type="ChEBI" id="CHEBI:145989"/>
        <dbReference type="ChEBI" id="CHEBI:456216"/>
        <dbReference type="EC" id="2.7.1.71"/>
    </reaction>
</comment>
<dbReference type="PANTHER" id="PTHR21087:SF16">
    <property type="entry name" value="SHIKIMATE KINASE 1, CHLOROPLASTIC"/>
    <property type="match status" value="1"/>
</dbReference>
<reference evidence="13" key="1">
    <citation type="journal article" date="2017" name="Environ. Microbiol. Rep.">
        <title>Genetic Diversity of Marine Anaerobic Ammonium-Oxidizing Bacteria as Revealed by Genomic and Proteomic Analyses of 'Candidatus Scalindua japonica'.</title>
        <authorList>
            <person name="Oshiki M."/>
            <person name="Mizuto K."/>
            <person name="Kimura Z."/>
            <person name="Kindaichi T."/>
            <person name="Satoh H."/>
            <person name="Okabe S."/>
        </authorList>
    </citation>
    <scope>NUCLEOTIDE SEQUENCE [LARGE SCALE GENOMIC DNA]</scope>
    <source>
        <strain evidence="13">husup-a2</strain>
    </source>
</reference>
<evidence type="ECO:0000256" key="2">
    <source>
        <dbReference type="ARBA" id="ARBA00006997"/>
    </source>
</evidence>
<evidence type="ECO:0000256" key="5">
    <source>
        <dbReference type="ARBA" id="ARBA00022679"/>
    </source>
</evidence>
<dbReference type="GO" id="GO:0005829">
    <property type="term" value="C:cytosol"/>
    <property type="evidence" value="ECO:0007669"/>
    <property type="project" value="TreeGrafter"/>
</dbReference>
<dbReference type="EC" id="2.7.1.71" evidence="3 11"/>
<keyword evidence="13" id="KW-1185">Reference proteome</keyword>
<comment type="caution">
    <text evidence="12">The sequence shown here is derived from an EMBL/GenBank/DDBJ whole genome shotgun (WGS) entry which is preliminary data.</text>
</comment>
<feature type="binding site" evidence="11">
    <location>
        <position position="32"/>
    </location>
    <ligand>
        <name>substrate</name>
    </ligand>
</feature>
<evidence type="ECO:0000256" key="10">
    <source>
        <dbReference type="ARBA" id="ARBA00048567"/>
    </source>
</evidence>
<keyword evidence="5 11" id="KW-0808">Transferase</keyword>
<dbReference type="UniPathway" id="UPA00053">
    <property type="reaction ID" value="UER00088"/>
</dbReference>
<dbReference type="InterPro" id="IPR000623">
    <property type="entry name" value="Shikimate_kinase/TSH1"/>
</dbReference>
<dbReference type="GO" id="GO:0009073">
    <property type="term" value="P:aromatic amino acid family biosynthetic process"/>
    <property type="evidence" value="ECO:0007669"/>
    <property type="project" value="UniProtKB-KW"/>
</dbReference>
<feature type="binding site" evidence="11">
    <location>
        <position position="78"/>
    </location>
    <ligand>
        <name>substrate</name>
    </ligand>
</feature>
<dbReference type="OrthoDB" id="9800332at2"/>
<dbReference type="Gene3D" id="3.40.50.300">
    <property type="entry name" value="P-loop containing nucleotide triphosphate hydrolases"/>
    <property type="match status" value="1"/>
</dbReference>
<comment type="pathway">
    <text evidence="1 11">Metabolic intermediate biosynthesis; chorismate biosynthesis; chorismate from D-erythrose 4-phosphate and phosphoenolpyruvate: step 5/7.</text>
</comment>
<dbReference type="PANTHER" id="PTHR21087">
    <property type="entry name" value="SHIKIMATE KINASE"/>
    <property type="match status" value="1"/>
</dbReference>
<evidence type="ECO:0000256" key="4">
    <source>
        <dbReference type="ARBA" id="ARBA00022605"/>
    </source>
</evidence>
<dbReference type="GO" id="GO:0004765">
    <property type="term" value="F:shikimate kinase activity"/>
    <property type="evidence" value="ECO:0007669"/>
    <property type="project" value="UniProtKB-UniRule"/>
</dbReference>
<dbReference type="PRINTS" id="PR01100">
    <property type="entry name" value="SHIKIMTKNASE"/>
</dbReference>
<sequence>MNIVLIGFRGTGKSTVGKLLSKRLERDFIDSDQYIESITGKTIKSIFEDDGEEGFRKIEADTIAELSKVDNKVISAGGGVVLKEENVRNLKEKGFLVLLEATPEIIYKRISQDEKTTQQRPSLTDKTPLDEIRHLIAIREHAYSNAADYTINTSYVSCEDIVNEIITVENKQSN</sequence>
<accession>A0A286TXU6</accession>
<dbReference type="GO" id="GO:0005524">
    <property type="term" value="F:ATP binding"/>
    <property type="evidence" value="ECO:0007669"/>
    <property type="project" value="UniProtKB-UniRule"/>
</dbReference>
<evidence type="ECO:0000256" key="8">
    <source>
        <dbReference type="ARBA" id="ARBA00022840"/>
    </source>
</evidence>
<dbReference type="SUPFAM" id="SSF52540">
    <property type="entry name" value="P-loop containing nucleoside triphosphate hydrolases"/>
    <property type="match status" value="1"/>
</dbReference>
<evidence type="ECO:0000256" key="1">
    <source>
        <dbReference type="ARBA" id="ARBA00004842"/>
    </source>
</evidence>
<comment type="similarity">
    <text evidence="2 11">Belongs to the shikimate kinase family.</text>
</comment>
<dbReference type="Proteomes" id="UP000218542">
    <property type="component" value="Unassembled WGS sequence"/>
</dbReference>
<dbReference type="InterPro" id="IPR023000">
    <property type="entry name" value="Shikimate_kinase_CS"/>
</dbReference>
<comment type="caution">
    <text evidence="11">Lacks conserved residue(s) required for the propagation of feature annotation.</text>
</comment>
<dbReference type="PROSITE" id="PS01128">
    <property type="entry name" value="SHIKIMATE_KINASE"/>
    <property type="match status" value="1"/>
</dbReference>
<comment type="cofactor">
    <cofactor evidence="11">
        <name>Mg(2+)</name>
        <dbReference type="ChEBI" id="CHEBI:18420"/>
    </cofactor>
    <text evidence="11">Binds 1 Mg(2+) ion per subunit.</text>
</comment>
<dbReference type="CDD" id="cd00464">
    <property type="entry name" value="SK"/>
    <property type="match status" value="1"/>
</dbReference>
<comment type="subcellular location">
    <subcellularLocation>
        <location evidence="11">Cytoplasm</location>
    </subcellularLocation>
</comment>
<feature type="binding site" evidence="11">
    <location>
        <position position="56"/>
    </location>
    <ligand>
        <name>substrate</name>
    </ligand>
</feature>
<organism evidence="12 13">
    <name type="scientific">Candidatus Scalindua japonica</name>
    <dbReference type="NCBI Taxonomy" id="1284222"/>
    <lineage>
        <taxon>Bacteria</taxon>
        <taxon>Pseudomonadati</taxon>
        <taxon>Planctomycetota</taxon>
        <taxon>Candidatus Brocadiia</taxon>
        <taxon>Candidatus Brocadiales</taxon>
        <taxon>Candidatus Scalinduaceae</taxon>
        <taxon>Candidatus Scalindua</taxon>
    </lineage>
</organism>